<organism evidence="2 3">
    <name type="scientific">Haloechinothrix salitolerans</name>
    <dbReference type="NCBI Taxonomy" id="926830"/>
    <lineage>
        <taxon>Bacteria</taxon>
        <taxon>Bacillati</taxon>
        <taxon>Actinomycetota</taxon>
        <taxon>Actinomycetes</taxon>
        <taxon>Pseudonocardiales</taxon>
        <taxon>Pseudonocardiaceae</taxon>
        <taxon>Haloechinothrix</taxon>
    </lineage>
</organism>
<evidence type="ECO:0008006" key="4">
    <source>
        <dbReference type="Google" id="ProtNLM"/>
    </source>
</evidence>
<proteinExistence type="predicted"/>
<evidence type="ECO:0000256" key="1">
    <source>
        <dbReference type="SAM" id="MobiDB-lite"/>
    </source>
</evidence>
<comment type="caution">
    <text evidence="2">The sequence shown here is derived from an EMBL/GenBank/DDBJ whole genome shotgun (WGS) entry which is preliminary data.</text>
</comment>
<dbReference type="RefSeq" id="WP_345395323.1">
    <property type="nucleotide sequence ID" value="NZ_BAABLA010000023.1"/>
</dbReference>
<reference evidence="3" key="1">
    <citation type="journal article" date="2019" name="Int. J. Syst. Evol. Microbiol.">
        <title>The Global Catalogue of Microorganisms (GCM) 10K type strain sequencing project: providing services to taxonomists for standard genome sequencing and annotation.</title>
        <authorList>
            <consortium name="The Broad Institute Genomics Platform"/>
            <consortium name="The Broad Institute Genome Sequencing Center for Infectious Disease"/>
            <person name="Wu L."/>
            <person name="Ma J."/>
        </authorList>
    </citation>
    <scope>NUCLEOTIDE SEQUENCE [LARGE SCALE GENOMIC DNA]</scope>
    <source>
        <strain evidence="3">KCTC 32255</strain>
    </source>
</reference>
<keyword evidence="3" id="KW-1185">Reference proteome</keyword>
<dbReference type="EMBL" id="JBHSXX010000001">
    <property type="protein sequence ID" value="MFC6870357.1"/>
    <property type="molecule type" value="Genomic_DNA"/>
</dbReference>
<dbReference type="Proteomes" id="UP001596337">
    <property type="component" value="Unassembled WGS sequence"/>
</dbReference>
<feature type="region of interest" description="Disordered" evidence="1">
    <location>
        <begin position="50"/>
        <end position="85"/>
    </location>
</feature>
<evidence type="ECO:0000313" key="3">
    <source>
        <dbReference type="Proteomes" id="UP001596337"/>
    </source>
</evidence>
<gene>
    <name evidence="2" type="ORF">ACFQGD_24775</name>
</gene>
<evidence type="ECO:0000313" key="2">
    <source>
        <dbReference type="EMBL" id="MFC6870357.1"/>
    </source>
</evidence>
<name>A0ABW2C4U9_9PSEU</name>
<feature type="compositionally biased region" description="Polar residues" evidence="1">
    <location>
        <begin position="55"/>
        <end position="77"/>
    </location>
</feature>
<accession>A0ABW2C4U9</accession>
<protein>
    <recommendedName>
        <fullName evidence="4">Golgi phosphoprotein 3 (GPP34)</fullName>
    </recommendedName>
</protein>
<sequence length="274" mass="30216">MRYESRVIDGHVIRVPNLDNDPITDPDAAALDHAITGAQDALLHVLFDPEHDSMNDTNPNMEPHNDNQPDSGTNGEAGNNEPPGCPMFVATTVSCSGGTDARVEQPGAAVARMVQLRRWGVSLRVICAVLTAEGYLTARHGRWHASQVLRVLRRELGPEVTARYGQRAGRPHKDGRPARHRREYVTVPPELRELADELDRLPPGTVVAGVDVSGLPLDEAMDVVRPLAEPDWPRDYWPPTAAEELRELAAELRGHTRDEVLETVRLLRSEPESG</sequence>